<organism evidence="1 2">
    <name type="scientific">Candidatus Giovannonibacteria bacterium GW2011_GWA2_44_26</name>
    <dbReference type="NCBI Taxonomy" id="1618648"/>
    <lineage>
        <taxon>Bacteria</taxon>
        <taxon>Candidatus Giovannoniibacteriota</taxon>
    </lineage>
</organism>
<dbReference type="Proteomes" id="UP000033945">
    <property type="component" value="Unassembled WGS sequence"/>
</dbReference>
<proteinExistence type="predicted"/>
<evidence type="ECO:0000313" key="2">
    <source>
        <dbReference type="Proteomes" id="UP000033945"/>
    </source>
</evidence>
<protein>
    <submittedName>
        <fullName evidence="1">Uncharacterized protein</fullName>
    </submittedName>
</protein>
<dbReference type="AlphaFoldDB" id="A0A0G1IQV5"/>
<gene>
    <name evidence="1" type="ORF">UW55_C0024G0008</name>
</gene>
<reference evidence="1 2" key="1">
    <citation type="journal article" date="2015" name="Nature">
        <title>rRNA introns, odd ribosomes, and small enigmatic genomes across a large radiation of phyla.</title>
        <authorList>
            <person name="Brown C.T."/>
            <person name="Hug L.A."/>
            <person name="Thomas B.C."/>
            <person name="Sharon I."/>
            <person name="Castelle C.J."/>
            <person name="Singh A."/>
            <person name="Wilkins M.J."/>
            <person name="Williams K.H."/>
            <person name="Banfield J.F."/>
        </authorList>
    </citation>
    <scope>NUCLEOTIDE SEQUENCE [LARGE SCALE GENOMIC DNA]</scope>
</reference>
<evidence type="ECO:0000313" key="1">
    <source>
        <dbReference type="EMBL" id="KKT61756.1"/>
    </source>
</evidence>
<dbReference type="EMBL" id="LCIT01000024">
    <property type="protein sequence ID" value="KKT61756.1"/>
    <property type="molecule type" value="Genomic_DNA"/>
</dbReference>
<name>A0A0G1IQV5_9BACT</name>
<comment type="caution">
    <text evidence="1">The sequence shown here is derived from an EMBL/GenBank/DDBJ whole genome shotgun (WGS) entry which is preliminary data.</text>
</comment>
<accession>A0A0G1IQV5</accession>
<sequence>MKKKLAQGAIGTGAGTLAYTVPTGYKTRVTDIGISNTTSGALSVKLYFVPSGGSVVAANLFLPDSSIAGNGMLQLAGEQILNAGDYIQAIGSGSGLTMNISGEEYR</sequence>